<dbReference type="SMART" id="SM00386">
    <property type="entry name" value="HAT"/>
    <property type="match status" value="8"/>
</dbReference>
<keyword evidence="2" id="KW-0507">mRNA processing</keyword>
<dbReference type="FunFam" id="3.30.70.330:FF:001337">
    <property type="entry name" value="SART-3/p110 homolog"/>
    <property type="match status" value="1"/>
</dbReference>
<evidence type="ECO:0000313" key="11">
    <source>
        <dbReference type="Proteomes" id="UP000000305"/>
    </source>
</evidence>
<evidence type="ECO:0000256" key="8">
    <source>
        <dbReference type="SAM" id="MobiDB-lite"/>
    </source>
</evidence>
<dbReference type="SUPFAM" id="SSF48452">
    <property type="entry name" value="TPR-like"/>
    <property type="match status" value="1"/>
</dbReference>
<dbReference type="InterPro" id="IPR003107">
    <property type="entry name" value="HAT"/>
</dbReference>
<dbReference type="Pfam" id="PF05843">
    <property type="entry name" value="Suf"/>
    <property type="match status" value="1"/>
</dbReference>
<keyword evidence="4 7" id="KW-0694">RNA-binding</keyword>
<protein>
    <recommendedName>
        <fullName evidence="9">RRM domain-containing protein</fullName>
    </recommendedName>
</protein>
<feature type="region of interest" description="Disordered" evidence="8">
    <location>
        <begin position="809"/>
        <end position="841"/>
    </location>
</feature>
<dbReference type="GO" id="GO:0008380">
    <property type="term" value="P:RNA splicing"/>
    <property type="evidence" value="ECO:0007669"/>
    <property type="project" value="UniProtKB-KW"/>
</dbReference>
<dbReference type="GO" id="GO:0033592">
    <property type="term" value="F:RNA strand annealing activity"/>
    <property type="evidence" value="ECO:0000318"/>
    <property type="project" value="GO_Central"/>
</dbReference>
<organism evidence="10 11">
    <name type="scientific">Daphnia pulex</name>
    <name type="common">Water flea</name>
    <dbReference type="NCBI Taxonomy" id="6669"/>
    <lineage>
        <taxon>Eukaryota</taxon>
        <taxon>Metazoa</taxon>
        <taxon>Ecdysozoa</taxon>
        <taxon>Arthropoda</taxon>
        <taxon>Crustacea</taxon>
        <taxon>Branchiopoda</taxon>
        <taxon>Diplostraca</taxon>
        <taxon>Cladocera</taxon>
        <taxon>Anomopoda</taxon>
        <taxon>Daphniidae</taxon>
        <taxon>Daphnia</taxon>
    </lineage>
</organism>
<dbReference type="EMBL" id="GL732539">
    <property type="protein sequence ID" value="EFX82792.1"/>
    <property type="molecule type" value="Genomic_DNA"/>
</dbReference>
<dbReference type="PANTHER" id="PTHR17204">
    <property type="entry name" value="PRE-MRNA PROCESSING PROTEIN PRP39-RELATED"/>
    <property type="match status" value="1"/>
</dbReference>
<dbReference type="OrthoDB" id="360390at2759"/>
<dbReference type="PROSITE" id="PS50102">
    <property type="entry name" value="RRM"/>
    <property type="match status" value="2"/>
</dbReference>
<dbReference type="Gene3D" id="1.25.40.10">
    <property type="entry name" value="Tetratricopeptide repeat domain"/>
    <property type="match status" value="2"/>
</dbReference>
<dbReference type="GO" id="GO:0001731">
    <property type="term" value="P:formation of translation preinitiation complex"/>
    <property type="evidence" value="ECO:0000318"/>
    <property type="project" value="GO_Central"/>
</dbReference>
<dbReference type="FunCoup" id="E9GCW0">
    <property type="interactions" value="1264"/>
</dbReference>
<feature type="region of interest" description="Disordered" evidence="8">
    <location>
        <begin position="771"/>
        <end position="790"/>
    </location>
</feature>
<dbReference type="GO" id="GO:0043024">
    <property type="term" value="F:ribosomal small subunit binding"/>
    <property type="evidence" value="ECO:0000318"/>
    <property type="project" value="GO_Central"/>
</dbReference>
<dbReference type="KEGG" id="dpx:DAPPUDRAFT_302363"/>
<evidence type="ECO:0000256" key="6">
    <source>
        <dbReference type="ARBA" id="ARBA00023242"/>
    </source>
</evidence>
<sequence>MDVQQSFAEEDETEEMSFEGNDNPNGSDSSDSDDSEKEREEHYVLERRIVELRKELAKSPNAYNTHVELISSLQKLGELDQLRYARESMHAIYPLTEELWLDWLRDEIKLGLTDEGKNKIELLFQRATEDYLSIDIWVEYIQFCLAGMDIGGVEALKKIRAVMEEAIRHGGLHVVKGALLWDSYRDFEMAVYQTTKGESETEKTSQAQKITHLFNRQLSVPLLDMERTWTEYNEWLQILDQKIEPHVKATYDKAKGQMEKIAPIEDTLIIAVENDHKVAAYRTYLDLEMNEFKDPARIQALFERIVAEMPLYDSFWNDYCKFVDHQFKAAETTFAIFQRAIRNCPWNGPIWSEYILAAERYKKEDGFIAGLVEKAFNAGLATAADLLSVWMSFIEYLVRKCTWGDSDNENIVQLREAFTRATEHLDQTYDVEGDPECTLLQYWAYFEAKKMNNMPKARELWSKIISRGHSKSAQWWLARVQFERTHDNNKEEVRKLFTKSLNAVSSSDWPELIVKQWLQFEREEGDLQTMDIAKQRKRGKIEDGKESKPVPAKKPKISHDAAATSTIVVPKKKVEPKVNATEPASKPVVIPKPVTDPSRHANTVFLSNLAYETSEQDVRNMMSSSGTITDIRLVLDYKQRCKGFCFVEFSSQDEARAVLKRDRELMKGRPVFMSPSEPDAALKHPAFKYQSTLEKKKLFIKGLALSTTKEDLEALFKKFGILKDVRLVTFRNGSPKGLAYVEFEDEVSATMALNQTDGTTFQDKVLTVALSNPPPRREDRNLDKDELSLGGGTRVRRTQVSFVPNAVLRQTSQSSTMPPPASVPASASKSNADFRSMLLKK</sequence>
<dbReference type="FunFam" id="1.25.40.10:FF:000098">
    <property type="entry name" value="Squamous cell carcinoma antigen recognized by T-cells 3"/>
    <property type="match status" value="1"/>
</dbReference>
<evidence type="ECO:0000256" key="4">
    <source>
        <dbReference type="ARBA" id="ARBA00022884"/>
    </source>
</evidence>
<dbReference type="AlphaFoldDB" id="E9GCW0"/>
<evidence type="ECO:0000256" key="5">
    <source>
        <dbReference type="ARBA" id="ARBA00023187"/>
    </source>
</evidence>
<dbReference type="InterPro" id="IPR012677">
    <property type="entry name" value="Nucleotide-bd_a/b_plait_sf"/>
</dbReference>
<keyword evidence="3" id="KW-0677">Repeat</keyword>
<keyword evidence="5" id="KW-0508">mRNA splicing</keyword>
<feature type="domain" description="RRM" evidence="9">
    <location>
        <begin position="602"/>
        <end position="678"/>
    </location>
</feature>
<dbReference type="GO" id="GO:0034057">
    <property type="term" value="F:RNA strand-exchange activity"/>
    <property type="evidence" value="ECO:0000318"/>
    <property type="project" value="GO_Central"/>
</dbReference>
<dbReference type="eggNOG" id="KOG0128">
    <property type="taxonomic scope" value="Eukaryota"/>
</dbReference>
<evidence type="ECO:0000256" key="3">
    <source>
        <dbReference type="ARBA" id="ARBA00022737"/>
    </source>
</evidence>
<dbReference type="STRING" id="6669.E9GCW0"/>
<dbReference type="SMART" id="SM00360">
    <property type="entry name" value="RRM"/>
    <property type="match status" value="2"/>
</dbReference>
<dbReference type="InterPro" id="IPR011990">
    <property type="entry name" value="TPR-like_helical_dom_sf"/>
</dbReference>
<dbReference type="Gene3D" id="3.30.70.330">
    <property type="match status" value="2"/>
</dbReference>
<evidence type="ECO:0000256" key="2">
    <source>
        <dbReference type="ARBA" id="ARBA00022664"/>
    </source>
</evidence>
<dbReference type="OMA" id="LWARYIL"/>
<feature type="compositionally biased region" description="Acidic residues" evidence="8">
    <location>
        <begin position="8"/>
        <end position="17"/>
    </location>
</feature>
<dbReference type="GO" id="GO:0005634">
    <property type="term" value="C:nucleus"/>
    <property type="evidence" value="ECO:0007669"/>
    <property type="project" value="UniProtKB-SubCell"/>
</dbReference>
<evidence type="ECO:0000313" key="10">
    <source>
        <dbReference type="EMBL" id="EFX82792.1"/>
    </source>
</evidence>
<feature type="compositionally biased region" description="Basic and acidic residues" evidence="8">
    <location>
        <begin position="775"/>
        <end position="787"/>
    </location>
</feature>
<dbReference type="SUPFAM" id="SSF54928">
    <property type="entry name" value="RNA-binding domain, RBD"/>
    <property type="match status" value="1"/>
</dbReference>
<feature type="region of interest" description="Disordered" evidence="8">
    <location>
        <begin position="1"/>
        <end position="40"/>
    </location>
</feature>
<feature type="domain" description="RRM" evidence="9">
    <location>
        <begin position="696"/>
        <end position="773"/>
    </location>
</feature>
<evidence type="ECO:0000256" key="1">
    <source>
        <dbReference type="ARBA" id="ARBA00004123"/>
    </source>
</evidence>
<dbReference type="PhylomeDB" id="E9GCW0"/>
<dbReference type="InterPro" id="IPR034218">
    <property type="entry name" value="SART3_RRM2"/>
</dbReference>
<dbReference type="CDD" id="cd12392">
    <property type="entry name" value="RRM2_SART3"/>
    <property type="match status" value="1"/>
</dbReference>
<dbReference type="PANTHER" id="PTHR17204:SF25">
    <property type="entry name" value="RRM DOMAIN-CONTAINING PROTEIN"/>
    <property type="match status" value="1"/>
</dbReference>
<reference evidence="10 11" key="1">
    <citation type="journal article" date="2011" name="Science">
        <title>The ecoresponsive genome of Daphnia pulex.</title>
        <authorList>
            <person name="Colbourne J.K."/>
            <person name="Pfrender M.E."/>
            <person name="Gilbert D."/>
            <person name="Thomas W.K."/>
            <person name="Tucker A."/>
            <person name="Oakley T.H."/>
            <person name="Tokishita S."/>
            <person name="Aerts A."/>
            <person name="Arnold G.J."/>
            <person name="Basu M.K."/>
            <person name="Bauer D.J."/>
            <person name="Caceres C.E."/>
            <person name="Carmel L."/>
            <person name="Casola C."/>
            <person name="Choi J.H."/>
            <person name="Detter J.C."/>
            <person name="Dong Q."/>
            <person name="Dusheyko S."/>
            <person name="Eads B.D."/>
            <person name="Frohlich T."/>
            <person name="Geiler-Samerotte K.A."/>
            <person name="Gerlach D."/>
            <person name="Hatcher P."/>
            <person name="Jogdeo S."/>
            <person name="Krijgsveld J."/>
            <person name="Kriventseva E.V."/>
            <person name="Kultz D."/>
            <person name="Laforsch C."/>
            <person name="Lindquist E."/>
            <person name="Lopez J."/>
            <person name="Manak J.R."/>
            <person name="Muller J."/>
            <person name="Pangilinan J."/>
            <person name="Patwardhan R.P."/>
            <person name="Pitluck S."/>
            <person name="Pritham E.J."/>
            <person name="Rechtsteiner A."/>
            <person name="Rho M."/>
            <person name="Rogozin I.B."/>
            <person name="Sakarya O."/>
            <person name="Salamov A."/>
            <person name="Schaack S."/>
            <person name="Shapiro H."/>
            <person name="Shiga Y."/>
            <person name="Skalitzky C."/>
            <person name="Smith Z."/>
            <person name="Souvorov A."/>
            <person name="Sung W."/>
            <person name="Tang Z."/>
            <person name="Tsuchiya D."/>
            <person name="Tu H."/>
            <person name="Vos H."/>
            <person name="Wang M."/>
            <person name="Wolf Y.I."/>
            <person name="Yamagata H."/>
            <person name="Yamada T."/>
            <person name="Ye Y."/>
            <person name="Shaw J.R."/>
            <person name="Andrews J."/>
            <person name="Crease T.J."/>
            <person name="Tang H."/>
            <person name="Lucas S.M."/>
            <person name="Robertson H.M."/>
            <person name="Bork P."/>
            <person name="Koonin E.V."/>
            <person name="Zdobnov E.M."/>
            <person name="Grigoriev I.V."/>
            <person name="Lynch M."/>
            <person name="Boore J.L."/>
        </authorList>
    </citation>
    <scope>NUCLEOTIDE SEQUENCE [LARGE SCALE GENOMIC DNA]</scope>
</reference>
<dbReference type="GO" id="GO:0097010">
    <property type="term" value="P:eukaryotic translation initiation factor 4F complex assembly"/>
    <property type="evidence" value="ECO:0000318"/>
    <property type="project" value="GO_Central"/>
</dbReference>
<dbReference type="Pfam" id="PF00076">
    <property type="entry name" value="RRM_1"/>
    <property type="match status" value="2"/>
</dbReference>
<dbReference type="Proteomes" id="UP000000305">
    <property type="component" value="Unassembled WGS sequence"/>
</dbReference>
<comment type="subcellular location">
    <subcellularLocation>
        <location evidence="1">Nucleus</location>
    </subcellularLocation>
</comment>
<dbReference type="HOGENOM" id="CLU_007172_1_1_1"/>
<evidence type="ECO:0000256" key="7">
    <source>
        <dbReference type="PROSITE-ProRule" id="PRU00176"/>
    </source>
</evidence>
<dbReference type="InterPro" id="IPR035979">
    <property type="entry name" value="RBD_domain_sf"/>
</dbReference>
<keyword evidence="11" id="KW-1185">Reference proteome</keyword>
<dbReference type="InterPro" id="IPR000504">
    <property type="entry name" value="RRM_dom"/>
</dbReference>
<feature type="region of interest" description="Disordered" evidence="8">
    <location>
        <begin position="536"/>
        <end position="560"/>
    </location>
</feature>
<dbReference type="CDD" id="cd12391">
    <property type="entry name" value="RRM1_SART3"/>
    <property type="match status" value="1"/>
</dbReference>
<keyword evidence="6" id="KW-0539">Nucleus</keyword>
<accession>E9GCW0</accession>
<proteinExistence type="predicted"/>
<name>E9GCW0_DAPPU</name>
<dbReference type="InParanoid" id="E9GCW0"/>
<dbReference type="InterPro" id="IPR008847">
    <property type="entry name" value="Suf"/>
</dbReference>
<dbReference type="InterPro" id="IPR034217">
    <property type="entry name" value="SART3_RRM1"/>
</dbReference>
<evidence type="ECO:0000259" key="9">
    <source>
        <dbReference type="PROSITE" id="PS50102"/>
    </source>
</evidence>
<gene>
    <name evidence="10" type="ORF">DAPPUDRAFT_302363</name>
</gene>
<dbReference type="GO" id="GO:0006397">
    <property type="term" value="P:mRNA processing"/>
    <property type="evidence" value="ECO:0007669"/>
    <property type="project" value="UniProtKB-KW"/>
</dbReference>